<dbReference type="InterPro" id="IPR028349">
    <property type="entry name" value="PafC-like"/>
</dbReference>
<dbReference type="InterPro" id="IPR001034">
    <property type="entry name" value="DeoR_HTH"/>
</dbReference>
<comment type="caution">
    <text evidence="4">The sequence shown here is derived from an EMBL/GenBank/DDBJ whole genome shotgun (WGS) entry which is preliminary data.</text>
</comment>
<evidence type="ECO:0000256" key="1">
    <source>
        <dbReference type="ARBA" id="ARBA00023015"/>
    </source>
</evidence>
<dbReference type="InterPro" id="IPR026881">
    <property type="entry name" value="WYL_dom"/>
</dbReference>
<dbReference type="SUPFAM" id="SSF46785">
    <property type="entry name" value="Winged helix' DNA-binding domain"/>
    <property type="match status" value="1"/>
</dbReference>
<dbReference type="PROSITE" id="PS52050">
    <property type="entry name" value="WYL"/>
    <property type="match status" value="1"/>
</dbReference>
<dbReference type="InterPro" id="IPR013196">
    <property type="entry name" value="HTH_11"/>
</dbReference>
<gene>
    <name evidence="4" type="ORF">PJ311_05880</name>
</gene>
<dbReference type="Pfam" id="PF08279">
    <property type="entry name" value="HTH_11"/>
    <property type="match status" value="1"/>
</dbReference>
<dbReference type="InterPro" id="IPR051534">
    <property type="entry name" value="CBASS_pafABC_assoc_protein"/>
</dbReference>
<keyword evidence="1" id="KW-0805">Transcription regulation</keyword>
<evidence type="ECO:0000313" key="4">
    <source>
        <dbReference type="EMBL" id="MDA7026144.1"/>
    </source>
</evidence>
<feature type="domain" description="HTH deoR-type" evidence="3">
    <location>
        <begin position="3"/>
        <end position="62"/>
    </location>
</feature>
<dbReference type="InterPro" id="IPR036388">
    <property type="entry name" value="WH-like_DNA-bd_sf"/>
</dbReference>
<evidence type="ECO:0000313" key="5">
    <source>
        <dbReference type="Proteomes" id="UP001211894"/>
    </source>
</evidence>
<sequence length="317" mass="36566">MSKTYRLIELMMTIHTKRKFTARELAAEFGVSYRTILRDLDELSALGVPIYSEVGAHGGYYLLNDPILPPLIFTESEAAAMFFAYQSLQFFGALPFEAETRAALKKFYQQLPKQMQQRIDTMKDRIVFWHPFRPLPANQMNILLDAAITQSVLLIDYDGTNTVSKRMIQPIGLYSWNGFWYCPAYCFKRQEFRLFRADRIVKAEKTDCEKAHPLPYESVLSWIQTSENSCPDPIRLKAKLTQIGTRQALSDLDLLKIVDTHLDGTGSIDKDIPKAELEFFAKCLWNLGAEVIVTEPEEIKRYLQQKATELLEHYQQS</sequence>
<evidence type="ECO:0000259" key="3">
    <source>
        <dbReference type="PROSITE" id="PS51000"/>
    </source>
</evidence>
<keyword evidence="2" id="KW-0804">Transcription</keyword>
<dbReference type="InterPro" id="IPR036390">
    <property type="entry name" value="WH_DNA-bd_sf"/>
</dbReference>
<name>A0ABT4X337_9BACI</name>
<dbReference type="Proteomes" id="UP001211894">
    <property type="component" value="Unassembled WGS sequence"/>
</dbReference>
<dbReference type="PROSITE" id="PS51000">
    <property type="entry name" value="HTH_DEOR_2"/>
    <property type="match status" value="1"/>
</dbReference>
<dbReference type="EMBL" id="JAQKAB010000003">
    <property type="protein sequence ID" value="MDA7026144.1"/>
    <property type="molecule type" value="Genomic_DNA"/>
</dbReference>
<dbReference type="RefSeq" id="WP_271339988.1">
    <property type="nucleotide sequence ID" value="NZ_JAQKAB010000003.1"/>
</dbReference>
<reference evidence="4 5" key="1">
    <citation type="submission" date="2023-01" db="EMBL/GenBank/DDBJ databases">
        <title>Bacillus changyiensis sp. nov., isolated from a coastal deposit.</title>
        <authorList>
            <person name="Xiao G."/>
            <person name="Lai Q."/>
            <person name="Hu Z."/>
            <person name="Shao Z."/>
        </authorList>
    </citation>
    <scope>NUCLEOTIDE SEQUENCE [LARGE SCALE GENOMIC DNA]</scope>
    <source>
        <strain evidence="4 5">CLL-7-23</strain>
    </source>
</reference>
<protein>
    <submittedName>
        <fullName evidence="4">YafY family protein</fullName>
    </submittedName>
</protein>
<accession>A0ABT4X337</accession>
<organism evidence="4 5">
    <name type="scientific">Bacillus changyiensis</name>
    <dbReference type="NCBI Taxonomy" id="3004103"/>
    <lineage>
        <taxon>Bacteria</taxon>
        <taxon>Bacillati</taxon>
        <taxon>Bacillota</taxon>
        <taxon>Bacilli</taxon>
        <taxon>Bacillales</taxon>
        <taxon>Bacillaceae</taxon>
        <taxon>Bacillus</taxon>
    </lineage>
</organism>
<dbReference type="Pfam" id="PF13280">
    <property type="entry name" value="WYL"/>
    <property type="match status" value="1"/>
</dbReference>
<dbReference type="PIRSF" id="PIRSF016838">
    <property type="entry name" value="PafC"/>
    <property type="match status" value="1"/>
</dbReference>
<dbReference type="PANTHER" id="PTHR34580:SF9">
    <property type="entry name" value="SLL5097 PROTEIN"/>
    <property type="match status" value="1"/>
</dbReference>
<dbReference type="PANTHER" id="PTHR34580">
    <property type="match status" value="1"/>
</dbReference>
<evidence type="ECO:0000256" key="2">
    <source>
        <dbReference type="ARBA" id="ARBA00023163"/>
    </source>
</evidence>
<proteinExistence type="predicted"/>
<keyword evidence="5" id="KW-1185">Reference proteome</keyword>
<dbReference type="Gene3D" id="1.10.10.10">
    <property type="entry name" value="Winged helix-like DNA-binding domain superfamily/Winged helix DNA-binding domain"/>
    <property type="match status" value="1"/>
</dbReference>